<keyword evidence="2" id="KW-0732">Signal</keyword>
<gene>
    <name evidence="3" type="ORF">BJ964_007171</name>
</gene>
<dbReference type="RefSeq" id="WP_188124757.1">
    <property type="nucleotide sequence ID" value="NZ_BOMP01000034.1"/>
</dbReference>
<feature type="signal peptide" evidence="2">
    <location>
        <begin position="1"/>
        <end position="19"/>
    </location>
</feature>
<feature type="compositionally biased region" description="Low complexity" evidence="1">
    <location>
        <begin position="33"/>
        <end position="43"/>
    </location>
</feature>
<evidence type="ECO:0000313" key="3">
    <source>
        <dbReference type="EMBL" id="MBB4753010.1"/>
    </source>
</evidence>
<sequence>MRIGMIMLILLAVPLQACSAEHDEAPSSPPSSPVASVAVSTEPPVTPPPAVPGELARYEFDGAFTTSSHGGKKPEAGIGYGVKAACVGAGNATFNVSGDGAARIVEFTFPCDGVAILNGLGTLPPGSSIQVDAVDVQEVSSAWAVVAPLDALH</sequence>
<comment type="caution">
    <text evidence="3">The sequence shown here is derived from an EMBL/GenBank/DDBJ whole genome shotgun (WGS) entry which is preliminary data.</text>
</comment>
<feature type="chain" id="PRO_5031506942" description="Lipoprotein" evidence="2">
    <location>
        <begin position="20"/>
        <end position="153"/>
    </location>
</feature>
<feature type="region of interest" description="Disordered" evidence="1">
    <location>
        <begin position="21"/>
        <end position="52"/>
    </location>
</feature>
<organism evidence="3 4">
    <name type="scientific">Actinoplanes lobatus</name>
    <dbReference type="NCBI Taxonomy" id="113568"/>
    <lineage>
        <taxon>Bacteria</taxon>
        <taxon>Bacillati</taxon>
        <taxon>Actinomycetota</taxon>
        <taxon>Actinomycetes</taxon>
        <taxon>Micromonosporales</taxon>
        <taxon>Micromonosporaceae</taxon>
        <taxon>Actinoplanes</taxon>
    </lineage>
</organism>
<reference evidence="3 4" key="1">
    <citation type="submission" date="2020-08" db="EMBL/GenBank/DDBJ databases">
        <title>Sequencing the genomes of 1000 actinobacteria strains.</title>
        <authorList>
            <person name="Klenk H.-P."/>
        </authorList>
    </citation>
    <scope>NUCLEOTIDE SEQUENCE [LARGE SCALE GENOMIC DNA]</scope>
    <source>
        <strain evidence="3 4">DSM 43150</strain>
    </source>
</reference>
<evidence type="ECO:0000313" key="4">
    <source>
        <dbReference type="Proteomes" id="UP000590511"/>
    </source>
</evidence>
<dbReference type="EMBL" id="JACHNC010000001">
    <property type="protein sequence ID" value="MBB4753010.1"/>
    <property type="molecule type" value="Genomic_DNA"/>
</dbReference>
<dbReference type="AlphaFoldDB" id="A0A7W7HM57"/>
<protein>
    <recommendedName>
        <fullName evidence="5">Lipoprotein</fullName>
    </recommendedName>
</protein>
<evidence type="ECO:0000256" key="1">
    <source>
        <dbReference type="SAM" id="MobiDB-lite"/>
    </source>
</evidence>
<name>A0A7W7HM57_9ACTN</name>
<accession>A0A7W7HM57</accession>
<dbReference type="Proteomes" id="UP000590511">
    <property type="component" value="Unassembled WGS sequence"/>
</dbReference>
<evidence type="ECO:0008006" key="5">
    <source>
        <dbReference type="Google" id="ProtNLM"/>
    </source>
</evidence>
<evidence type="ECO:0000256" key="2">
    <source>
        <dbReference type="SAM" id="SignalP"/>
    </source>
</evidence>
<proteinExistence type="predicted"/>